<evidence type="ECO:0000256" key="3">
    <source>
        <dbReference type="ARBA" id="ARBA00011924"/>
    </source>
</evidence>
<dbReference type="Pfam" id="PF07966">
    <property type="entry name" value="A1_Propeptide"/>
    <property type="match status" value="1"/>
</dbReference>
<keyword evidence="7 11" id="KW-0378">Hydrolase</keyword>
<dbReference type="PANTHER" id="PTHR47966">
    <property type="entry name" value="BETA-SITE APP-CLEAVING ENZYME, ISOFORM A-RELATED"/>
    <property type="match status" value="1"/>
</dbReference>
<evidence type="ECO:0000256" key="11">
    <source>
        <dbReference type="RuleBase" id="RU000454"/>
    </source>
</evidence>
<evidence type="ECO:0000259" key="13">
    <source>
        <dbReference type="PROSITE" id="PS51767"/>
    </source>
</evidence>
<dbReference type="PRINTS" id="PR00792">
    <property type="entry name" value="PEPSIN"/>
</dbReference>
<dbReference type="Ensembl" id="ENSPKIT00000041433.1">
    <property type="protein sequence ID" value="ENSPKIP00000016930.1"/>
    <property type="gene ID" value="ENSPKIG00000003046.1"/>
</dbReference>
<feature type="disulfide bond" evidence="10">
    <location>
        <begin position="263"/>
        <end position="267"/>
    </location>
</feature>
<feature type="signal peptide" evidence="12">
    <location>
        <begin position="1"/>
        <end position="16"/>
    </location>
</feature>
<evidence type="ECO:0000256" key="8">
    <source>
        <dbReference type="ARBA" id="ARBA00023157"/>
    </source>
</evidence>
<organism evidence="14 15">
    <name type="scientific">Paramormyrops kingsleyae</name>
    <dbReference type="NCBI Taxonomy" id="1676925"/>
    <lineage>
        <taxon>Eukaryota</taxon>
        <taxon>Metazoa</taxon>
        <taxon>Chordata</taxon>
        <taxon>Craniata</taxon>
        <taxon>Vertebrata</taxon>
        <taxon>Euteleostomi</taxon>
        <taxon>Actinopterygii</taxon>
        <taxon>Neopterygii</taxon>
        <taxon>Teleostei</taxon>
        <taxon>Osteoglossocephala</taxon>
        <taxon>Osteoglossomorpha</taxon>
        <taxon>Osteoglossiformes</taxon>
        <taxon>Mormyridae</taxon>
        <taxon>Paramormyrops</taxon>
    </lineage>
</organism>
<dbReference type="Gene3D" id="2.40.70.10">
    <property type="entry name" value="Acid Proteases"/>
    <property type="match status" value="2"/>
</dbReference>
<feature type="disulfide bond" evidence="10">
    <location>
        <begin position="306"/>
        <end position="339"/>
    </location>
</feature>
<dbReference type="Proteomes" id="UP000261540">
    <property type="component" value="Unplaced"/>
</dbReference>
<dbReference type="GO" id="GO:0007586">
    <property type="term" value="P:digestion"/>
    <property type="evidence" value="ECO:0007669"/>
    <property type="project" value="UniProtKB-KW"/>
</dbReference>
<evidence type="ECO:0000256" key="5">
    <source>
        <dbReference type="ARBA" id="ARBA00022750"/>
    </source>
</evidence>
<feature type="chain" id="PRO_5017355087" description="pepsin A" evidence="12">
    <location>
        <begin position="17"/>
        <end position="379"/>
    </location>
</feature>
<keyword evidence="15" id="KW-1185">Reference proteome</keyword>
<dbReference type="EC" id="3.4.23.1" evidence="3"/>
<evidence type="ECO:0000256" key="4">
    <source>
        <dbReference type="ARBA" id="ARBA00022670"/>
    </source>
</evidence>
<dbReference type="GO" id="GO:0004190">
    <property type="term" value="F:aspartic-type endopeptidase activity"/>
    <property type="evidence" value="ECO:0007669"/>
    <property type="project" value="UniProtKB-KW"/>
</dbReference>
<evidence type="ECO:0000256" key="2">
    <source>
        <dbReference type="ARBA" id="ARBA00007447"/>
    </source>
</evidence>
<keyword evidence="4 11" id="KW-0645">Protease</keyword>
<dbReference type="InterPro" id="IPR033121">
    <property type="entry name" value="PEPTIDASE_A1"/>
</dbReference>
<evidence type="ECO:0000256" key="10">
    <source>
        <dbReference type="PIRSR" id="PIRSR601461-2"/>
    </source>
</evidence>
<keyword evidence="12" id="KW-0732">Signal</keyword>
<reference evidence="14" key="2">
    <citation type="submission" date="2025-09" db="UniProtKB">
        <authorList>
            <consortium name="Ensembl"/>
        </authorList>
    </citation>
    <scope>IDENTIFICATION</scope>
</reference>
<protein>
    <recommendedName>
        <fullName evidence="3">pepsin A</fullName>
        <ecNumber evidence="3">3.4.23.1</ecNumber>
    </recommendedName>
</protein>
<feature type="active site" evidence="9">
    <location>
        <position position="272"/>
    </location>
</feature>
<name>A0A3B3RGC2_9TELE</name>
<sequence length="379" mass="40846">MKLAFLLFALVALSECLHKFPLIKGKTVRQKMQEKGQWDVFRQKYPYNPMAKFDSSYAVGTESMTNDADLSYYGVISVGTPAQSFTVLFDTGSSNLWVPSTYCSSQACTNHALFNPQQSSTYEGTSQTVSIQYGTGSMTGYLGYDTVEVGGITITNQIFGLSETEDDFMYYMVPDGILGLAFPSISSSGATPVFDNMMSQRLVSQDLFSVYLTSDSADGSVVIFGGIDSSYYTGSIYWIPLSSESYWQISMNSVTINGNAVACSGGCQAIVDTGTSYIVGPSSDIENLLSSLGASVDQNGDAFINCNSVGSMPDLTFTLGGYAFSIPPSAYVSQNSNGCMIDISNGGNSQLWILGDVFIREFYTIFDRSNNQVGLAVVA</sequence>
<proteinExistence type="inferred from homology"/>
<dbReference type="InterPro" id="IPR021109">
    <property type="entry name" value="Peptidase_aspartic_dom_sf"/>
</dbReference>
<keyword evidence="5 11" id="KW-0064">Aspartyl protease</keyword>
<comment type="function">
    <text evidence="1">Shows particularly broad specificity; although bonds involving phenylalanine and leucine are preferred, many others are also cleaved to some extent.</text>
</comment>
<accession>A0A3B3RGC2</accession>
<feature type="domain" description="Peptidase A1" evidence="13">
    <location>
        <begin position="72"/>
        <end position="376"/>
    </location>
</feature>
<evidence type="ECO:0000313" key="14">
    <source>
        <dbReference type="Ensembl" id="ENSPKIP00000016930.1"/>
    </source>
</evidence>
<evidence type="ECO:0000313" key="15">
    <source>
        <dbReference type="Proteomes" id="UP000261540"/>
    </source>
</evidence>
<dbReference type="GeneTree" id="ENSGT00940000155036"/>
<keyword evidence="8 10" id="KW-1015">Disulfide bond</keyword>
<evidence type="ECO:0000256" key="12">
    <source>
        <dbReference type="SAM" id="SignalP"/>
    </source>
</evidence>
<evidence type="ECO:0000256" key="6">
    <source>
        <dbReference type="ARBA" id="ARBA00022757"/>
    </source>
</evidence>
<dbReference type="STRING" id="1676925.ENSPKIP00000016930"/>
<dbReference type="Pfam" id="PF00026">
    <property type="entry name" value="Asp"/>
    <property type="match status" value="1"/>
</dbReference>
<feature type="disulfide bond" evidence="10">
    <location>
        <begin position="103"/>
        <end position="108"/>
    </location>
</feature>
<comment type="similarity">
    <text evidence="2 11">Belongs to the peptidase A1 family.</text>
</comment>
<evidence type="ECO:0000256" key="1">
    <source>
        <dbReference type="ARBA" id="ARBA00002318"/>
    </source>
</evidence>
<dbReference type="InterPro" id="IPR001461">
    <property type="entry name" value="Aspartic_peptidase_A1"/>
</dbReference>
<dbReference type="Gene3D" id="6.10.140.60">
    <property type="match status" value="1"/>
</dbReference>
<dbReference type="FunFam" id="2.40.70.10:FF:000006">
    <property type="entry name" value="Cathepsin E"/>
    <property type="match status" value="1"/>
</dbReference>
<dbReference type="PANTHER" id="PTHR47966:SF22">
    <property type="entry name" value="PEPSIN A-3-RELATED"/>
    <property type="match status" value="1"/>
</dbReference>
<dbReference type="AlphaFoldDB" id="A0A3B3RGC2"/>
<evidence type="ECO:0000256" key="7">
    <source>
        <dbReference type="ARBA" id="ARBA00022801"/>
    </source>
</evidence>
<evidence type="ECO:0000256" key="9">
    <source>
        <dbReference type="PIRSR" id="PIRSR601461-1"/>
    </source>
</evidence>
<dbReference type="PROSITE" id="PS00141">
    <property type="entry name" value="ASP_PROTEASE"/>
    <property type="match status" value="2"/>
</dbReference>
<feature type="active site" evidence="9">
    <location>
        <position position="90"/>
    </location>
</feature>
<dbReference type="FunFam" id="2.40.70.10:FF:000004">
    <property type="entry name" value="Pepsin A"/>
    <property type="match status" value="1"/>
</dbReference>
<dbReference type="SUPFAM" id="SSF50630">
    <property type="entry name" value="Acid proteases"/>
    <property type="match status" value="1"/>
</dbReference>
<dbReference type="InterPro" id="IPR001969">
    <property type="entry name" value="Aspartic_peptidase_AS"/>
</dbReference>
<dbReference type="GO" id="GO:0006508">
    <property type="term" value="P:proteolysis"/>
    <property type="evidence" value="ECO:0007669"/>
    <property type="project" value="UniProtKB-KW"/>
</dbReference>
<reference evidence="14" key="1">
    <citation type="submission" date="2025-08" db="UniProtKB">
        <authorList>
            <consortium name="Ensembl"/>
        </authorList>
    </citation>
    <scope>IDENTIFICATION</scope>
</reference>
<keyword evidence="6" id="KW-0222">Digestion</keyword>
<dbReference type="PROSITE" id="PS51767">
    <property type="entry name" value="PEPTIDASE_A1"/>
    <property type="match status" value="1"/>
</dbReference>
<dbReference type="InterPro" id="IPR012848">
    <property type="entry name" value="Aspartic_peptidase_N"/>
</dbReference>